<protein>
    <submittedName>
        <fullName evidence="1">Uncharacterized protein</fullName>
    </submittedName>
</protein>
<dbReference type="AlphaFoldDB" id="A0A5B7K723"/>
<sequence length="76" mass="8739">MTRLRVSPVKRVSLITEFYNTLTDMVTSATRADYIQAMAEWPKDAHMTHVKPVFNDDYNGELGKGQRARHEALLMN</sequence>
<reference evidence="1 2" key="1">
    <citation type="submission" date="2019-05" db="EMBL/GenBank/DDBJ databases">
        <title>Another draft genome of Portunus trituberculatus and its Hox gene families provides insights of decapod evolution.</title>
        <authorList>
            <person name="Jeong J.-H."/>
            <person name="Song I."/>
            <person name="Kim S."/>
            <person name="Choi T."/>
            <person name="Kim D."/>
            <person name="Ryu S."/>
            <person name="Kim W."/>
        </authorList>
    </citation>
    <scope>NUCLEOTIDE SEQUENCE [LARGE SCALE GENOMIC DNA]</scope>
    <source>
        <tissue evidence="1">Muscle</tissue>
    </source>
</reference>
<organism evidence="1 2">
    <name type="scientific">Portunus trituberculatus</name>
    <name type="common">Swimming crab</name>
    <name type="synonym">Neptunus trituberculatus</name>
    <dbReference type="NCBI Taxonomy" id="210409"/>
    <lineage>
        <taxon>Eukaryota</taxon>
        <taxon>Metazoa</taxon>
        <taxon>Ecdysozoa</taxon>
        <taxon>Arthropoda</taxon>
        <taxon>Crustacea</taxon>
        <taxon>Multicrustacea</taxon>
        <taxon>Malacostraca</taxon>
        <taxon>Eumalacostraca</taxon>
        <taxon>Eucarida</taxon>
        <taxon>Decapoda</taxon>
        <taxon>Pleocyemata</taxon>
        <taxon>Brachyura</taxon>
        <taxon>Eubrachyura</taxon>
        <taxon>Portunoidea</taxon>
        <taxon>Portunidae</taxon>
        <taxon>Portuninae</taxon>
        <taxon>Portunus</taxon>
    </lineage>
</organism>
<comment type="caution">
    <text evidence="1">The sequence shown here is derived from an EMBL/GenBank/DDBJ whole genome shotgun (WGS) entry which is preliminary data.</text>
</comment>
<proteinExistence type="predicted"/>
<gene>
    <name evidence="1" type="ORF">E2C01_098466</name>
</gene>
<dbReference type="Proteomes" id="UP000324222">
    <property type="component" value="Unassembled WGS sequence"/>
</dbReference>
<name>A0A5B7K723_PORTR</name>
<keyword evidence="2" id="KW-1185">Reference proteome</keyword>
<accession>A0A5B7K723</accession>
<evidence type="ECO:0000313" key="1">
    <source>
        <dbReference type="EMBL" id="MPD02860.1"/>
    </source>
</evidence>
<evidence type="ECO:0000313" key="2">
    <source>
        <dbReference type="Proteomes" id="UP000324222"/>
    </source>
</evidence>
<dbReference type="EMBL" id="VSRR010133455">
    <property type="protein sequence ID" value="MPD02860.1"/>
    <property type="molecule type" value="Genomic_DNA"/>
</dbReference>